<accession>A0A248KFI6</accession>
<evidence type="ECO:0000313" key="2">
    <source>
        <dbReference type="EMBL" id="ASG62570.1"/>
    </source>
</evidence>
<dbReference type="AlphaFoldDB" id="A0A248KFI6"/>
<evidence type="ECO:0008006" key="4">
    <source>
        <dbReference type="Google" id="ProtNLM"/>
    </source>
</evidence>
<gene>
    <name evidence="2" type="ORF">CEW81_02200</name>
</gene>
<feature type="region of interest" description="Disordered" evidence="1">
    <location>
        <begin position="27"/>
        <end position="49"/>
    </location>
</feature>
<feature type="compositionally biased region" description="Polar residues" evidence="1">
    <location>
        <begin position="27"/>
        <end position="48"/>
    </location>
</feature>
<name>A0A248KFI6_9ENTR</name>
<proteinExistence type="predicted"/>
<evidence type="ECO:0000313" key="3">
    <source>
        <dbReference type="Proteomes" id="UP000197098"/>
    </source>
</evidence>
<protein>
    <recommendedName>
        <fullName evidence="4">Ferredoxin</fullName>
    </recommendedName>
</protein>
<reference evidence="2 3" key="1">
    <citation type="submission" date="2017-06" db="EMBL/GenBank/DDBJ databases">
        <title>Origin of plasmid-mediated fosfomycin resistance gene fosA3.</title>
        <authorList>
            <person name="Ito R."/>
            <person name="Pacey M.P."/>
            <person name="Doi Y."/>
        </authorList>
    </citation>
    <scope>NUCLEOTIDE SEQUENCE [LARGE SCALE GENOMIC DNA]</scope>
    <source>
        <strain evidence="2 3">YDC799</strain>
    </source>
</reference>
<evidence type="ECO:0000256" key="1">
    <source>
        <dbReference type="SAM" id="MobiDB-lite"/>
    </source>
</evidence>
<dbReference type="EMBL" id="CP022114">
    <property type="protein sequence ID" value="ASG62570.1"/>
    <property type="molecule type" value="Genomic_DNA"/>
</dbReference>
<dbReference type="Proteomes" id="UP000197098">
    <property type="component" value="Chromosome"/>
</dbReference>
<organism evidence="2 3">
    <name type="scientific">Kluyvera genomosp. 3</name>
    <dbReference type="NCBI Taxonomy" id="2774055"/>
    <lineage>
        <taxon>Bacteria</taxon>
        <taxon>Pseudomonadati</taxon>
        <taxon>Pseudomonadota</taxon>
        <taxon>Gammaproteobacteria</taxon>
        <taxon>Enterobacterales</taxon>
        <taxon>Enterobacteriaceae</taxon>
        <taxon>Kluyvera</taxon>
    </lineage>
</organism>
<sequence>MKLAYCLANFFIADAITQTNVHTHSRSISEQSVSENNYDYNTGTQNNGKIHEQIVRNTGGIKP</sequence>